<name>A0A151MTP3_ALLMI</name>
<evidence type="ECO:0000313" key="3">
    <source>
        <dbReference type="Proteomes" id="UP000050525"/>
    </source>
</evidence>
<gene>
    <name evidence="2" type="ORF">Y1Q_0021907</name>
</gene>
<sequence length="73" mass="7605">MSGEVLAAQHSPKARSVKPAQGAAGSGPARTRRKTEESGHPAWGQDVRGVSHRSLPTGLRNKMNGNINSCGIS</sequence>
<evidence type="ECO:0000256" key="1">
    <source>
        <dbReference type="SAM" id="MobiDB-lite"/>
    </source>
</evidence>
<dbReference type="Proteomes" id="UP000050525">
    <property type="component" value="Unassembled WGS sequence"/>
</dbReference>
<keyword evidence="3" id="KW-1185">Reference proteome</keyword>
<feature type="compositionally biased region" description="Polar residues" evidence="1">
    <location>
        <begin position="63"/>
        <end position="73"/>
    </location>
</feature>
<dbReference type="AlphaFoldDB" id="A0A151MTP3"/>
<accession>A0A151MTP3</accession>
<evidence type="ECO:0000313" key="2">
    <source>
        <dbReference type="EMBL" id="KYO27886.1"/>
    </source>
</evidence>
<reference evidence="2 3" key="1">
    <citation type="journal article" date="2012" name="Genome Biol.">
        <title>Sequencing three crocodilian genomes to illuminate the evolution of archosaurs and amniotes.</title>
        <authorList>
            <person name="St John J.A."/>
            <person name="Braun E.L."/>
            <person name="Isberg S.R."/>
            <person name="Miles L.G."/>
            <person name="Chong A.Y."/>
            <person name="Gongora J."/>
            <person name="Dalzell P."/>
            <person name="Moran C."/>
            <person name="Bed'hom B."/>
            <person name="Abzhanov A."/>
            <person name="Burgess S.C."/>
            <person name="Cooksey A.M."/>
            <person name="Castoe T.A."/>
            <person name="Crawford N.G."/>
            <person name="Densmore L.D."/>
            <person name="Drew J.C."/>
            <person name="Edwards S.V."/>
            <person name="Faircloth B.C."/>
            <person name="Fujita M.K."/>
            <person name="Greenwold M.J."/>
            <person name="Hoffmann F.G."/>
            <person name="Howard J.M."/>
            <person name="Iguchi T."/>
            <person name="Janes D.E."/>
            <person name="Khan S.Y."/>
            <person name="Kohno S."/>
            <person name="de Koning A.J."/>
            <person name="Lance S.L."/>
            <person name="McCarthy F.M."/>
            <person name="McCormack J.E."/>
            <person name="Merchant M.E."/>
            <person name="Peterson D.G."/>
            <person name="Pollock D.D."/>
            <person name="Pourmand N."/>
            <person name="Raney B.J."/>
            <person name="Roessler K.A."/>
            <person name="Sanford J.R."/>
            <person name="Sawyer R.H."/>
            <person name="Schmidt C.J."/>
            <person name="Triplett E.W."/>
            <person name="Tuberville T.D."/>
            <person name="Venegas-Anaya M."/>
            <person name="Howard J.T."/>
            <person name="Jarvis E.D."/>
            <person name="Guillette L.J.Jr."/>
            <person name="Glenn T.C."/>
            <person name="Green R.E."/>
            <person name="Ray D.A."/>
        </authorList>
    </citation>
    <scope>NUCLEOTIDE SEQUENCE [LARGE SCALE GENOMIC DNA]</scope>
    <source>
        <strain evidence="2">KSC_2009_1</strain>
    </source>
</reference>
<proteinExistence type="predicted"/>
<feature type="region of interest" description="Disordered" evidence="1">
    <location>
        <begin position="1"/>
        <end position="73"/>
    </location>
</feature>
<protein>
    <submittedName>
        <fullName evidence="2">Uncharacterized protein</fullName>
    </submittedName>
</protein>
<organism evidence="2 3">
    <name type="scientific">Alligator mississippiensis</name>
    <name type="common">American alligator</name>
    <dbReference type="NCBI Taxonomy" id="8496"/>
    <lineage>
        <taxon>Eukaryota</taxon>
        <taxon>Metazoa</taxon>
        <taxon>Chordata</taxon>
        <taxon>Craniata</taxon>
        <taxon>Vertebrata</taxon>
        <taxon>Euteleostomi</taxon>
        <taxon>Archelosauria</taxon>
        <taxon>Archosauria</taxon>
        <taxon>Crocodylia</taxon>
        <taxon>Alligatoridae</taxon>
        <taxon>Alligatorinae</taxon>
        <taxon>Alligator</taxon>
    </lineage>
</organism>
<comment type="caution">
    <text evidence="2">The sequence shown here is derived from an EMBL/GenBank/DDBJ whole genome shotgun (WGS) entry which is preliminary data.</text>
</comment>
<dbReference type="EMBL" id="AKHW03005059">
    <property type="protein sequence ID" value="KYO27886.1"/>
    <property type="molecule type" value="Genomic_DNA"/>
</dbReference>